<reference evidence="1 2" key="1">
    <citation type="submission" date="2018-05" db="EMBL/GenBank/DDBJ databases">
        <title>Animal gut microbial communities from fecal samples from Wisconsin, USA.</title>
        <authorList>
            <person name="Neumann A."/>
        </authorList>
    </citation>
    <scope>NUCLEOTIDE SEQUENCE [LARGE SCALE GENOMIC DNA]</scope>
    <source>
        <strain evidence="1 2">UWS4</strain>
    </source>
</reference>
<accession>A0ABX5LM78</accession>
<keyword evidence="2" id="KW-1185">Reference proteome</keyword>
<evidence type="ECO:0000313" key="1">
    <source>
        <dbReference type="EMBL" id="PWK94016.1"/>
    </source>
</evidence>
<name>A0ABX5LM78_9BACT</name>
<dbReference type="RefSeq" id="WP_146129167.1">
    <property type="nucleotide sequence ID" value="NZ_JAXEIU010000039.1"/>
</dbReference>
<gene>
    <name evidence="1" type="ORF">B0H50_1247</name>
</gene>
<proteinExistence type="predicted"/>
<dbReference type="Proteomes" id="UP000245523">
    <property type="component" value="Unassembled WGS sequence"/>
</dbReference>
<dbReference type="EMBL" id="QGHD01000024">
    <property type="protein sequence ID" value="PWK94016.1"/>
    <property type="molecule type" value="Genomic_DNA"/>
</dbReference>
<evidence type="ECO:0000313" key="2">
    <source>
        <dbReference type="Proteomes" id="UP000245523"/>
    </source>
</evidence>
<protein>
    <submittedName>
        <fullName evidence="1">Uncharacterized protein</fullName>
    </submittedName>
</protein>
<comment type="caution">
    <text evidence="1">The sequence shown here is derived from an EMBL/GenBank/DDBJ whole genome shotgun (WGS) entry which is preliminary data.</text>
</comment>
<organism evidence="1 2">
    <name type="scientific">Hallerella porci</name>
    <dbReference type="NCBI Taxonomy" id="1945871"/>
    <lineage>
        <taxon>Bacteria</taxon>
        <taxon>Pseudomonadati</taxon>
        <taxon>Fibrobacterota</taxon>
        <taxon>Fibrobacteria</taxon>
        <taxon>Fibrobacterales</taxon>
        <taxon>Fibrobacteraceae</taxon>
        <taxon>Hallerella</taxon>
    </lineage>
</organism>
<sequence>MAFAALSENVHDNFTSSCIEGGSSPEFCECVFSKVERRYSQKQIDAIELKMRRGKSDLSYTNFIKKASQECDNATTAGSSLGAMAVSEYAEKPEETELTPEEIATLQALGFDATVAAGFLNALMESPEYKAIFTAECAAELHPFLSPKDAAASCECSYQNLLSNGNLQKILSAIDQNGQLNDSLAAEVILTCLPDHYTPEMEKFLMDSCKTAASEPICRCILQDIKAHLPLQELLRHTISDPGFIQGYTTGAAIKCKDK</sequence>